<protein>
    <recommendedName>
        <fullName evidence="2">Peptidase A2 domain-containing protein</fullName>
    </recommendedName>
</protein>
<dbReference type="CDD" id="cd00303">
    <property type="entry name" value="retropepsin_like"/>
    <property type="match status" value="1"/>
</dbReference>
<dbReference type="AlphaFoldDB" id="A0A8X6SV16"/>
<evidence type="ECO:0000256" key="1">
    <source>
        <dbReference type="ARBA" id="ARBA00022801"/>
    </source>
</evidence>
<dbReference type="Proteomes" id="UP000887159">
    <property type="component" value="Unassembled WGS sequence"/>
</dbReference>
<dbReference type="EMBL" id="BMAU01021356">
    <property type="protein sequence ID" value="GFY20582.1"/>
    <property type="molecule type" value="Genomic_DNA"/>
</dbReference>
<proteinExistence type="predicted"/>
<name>A0A8X6SV16_TRICX</name>
<dbReference type="InterPro" id="IPR001995">
    <property type="entry name" value="Peptidase_A2_cat"/>
</dbReference>
<dbReference type="GO" id="GO:0006508">
    <property type="term" value="P:proteolysis"/>
    <property type="evidence" value="ECO:0007669"/>
    <property type="project" value="InterPro"/>
</dbReference>
<dbReference type="InterPro" id="IPR001969">
    <property type="entry name" value="Aspartic_peptidase_AS"/>
</dbReference>
<feature type="domain" description="Peptidase A2" evidence="2">
    <location>
        <begin position="2"/>
        <end position="17"/>
    </location>
</feature>
<evidence type="ECO:0000313" key="4">
    <source>
        <dbReference type="Proteomes" id="UP000887159"/>
    </source>
</evidence>
<evidence type="ECO:0000259" key="2">
    <source>
        <dbReference type="PROSITE" id="PS50175"/>
    </source>
</evidence>
<dbReference type="Gene3D" id="2.40.70.10">
    <property type="entry name" value="Acid Proteases"/>
    <property type="match status" value="1"/>
</dbReference>
<evidence type="ECO:0000313" key="3">
    <source>
        <dbReference type="EMBL" id="GFY20582.1"/>
    </source>
</evidence>
<comment type="caution">
    <text evidence="3">The sequence shown here is derived from an EMBL/GenBank/DDBJ whole genome shotgun (WGS) entry which is preliminary data.</text>
</comment>
<accession>A0A8X6SV16</accession>
<dbReference type="SUPFAM" id="SSF50630">
    <property type="entry name" value="Acid proteases"/>
    <property type="match status" value="1"/>
</dbReference>
<dbReference type="Pfam" id="PF13650">
    <property type="entry name" value="Asp_protease_2"/>
    <property type="match status" value="1"/>
</dbReference>
<gene>
    <name evidence="3" type="primary">AVEN_255240_1</name>
    <name evidence="3" type="ORF">TNCV_1118161</name>
</gene>
<reference evidence="3" key="1">
    <citation type="submission" date="2020-08" db="EMBL/GenBank/DDBJ databases">
        <title>Multicomponent nature underlies the extraordinary mechanical properties of spider dragline silk.</title>
        <authorList>
            <person name="Kono N."/>
            <person name="Nakamura H."/>
            <person name="Mori M."/>
            <person name="Yoshida Y."/>
            <person name="Ohtoshi R."/>
            <person name="Malay A.D."/>
            <person name="Moran D.A.P."/>
            <person name="Tomita M."/>
            <person name="Numata K."/>
            <person name="Arakawa K."/>
        </authorList>
    </citation>
    <scope>NUCLEOTIDE SEQUENCE</scope>
</reference>
<organism evidence="3 4">
    <name type="scientific">Trichonephila clavipes</name>
    <name type="common">Golden silk orbweaver</name>
    <name type="synonym">Nephila clavipes</name>
    <dbReference type="NCBI Taxonomy" id="2585209"/>
    <lineage>
        <taxon>Eukaryota</taxon>
        <taxon>Metazoa</taxon>
        <taxon>Ecdysozoa</taxon>
        <taxon>Arthropoda</taxon>
        <taxon>Chelicerata</taxon>
        <taxon>Arachnida</taxon>
        <taxon>Araneae</taxon>
        <taxon>Araneomorphae</taxon>
        <taxon>Entelegynae</taxon>
        <taxon>Araneoidea</taxon>
        <taxon>Nephilidae</taxon>
        <taxon>Trichonephila</taxon>
    </lineage>
</organism>
<dbReference type="PROSITE" id="PS00141">
    <property type="entry name" value="ASP_PROTEASE"/>
    <property type="match status" value="1"/>
</dbReference>
<dbReference type="InterPro" id="IPR021109">
    <property type="entry name" value="Peptidase_aspartic_dom_sf"/>
</dbReference>
<dbReference type="PROSITE" id="PS50175">
    <property type="entry name" value="ASP_PROT_RETROV"/>
    <property type="match status" value="1"/>
</dbReference>
<dbReference type="GO" id="GO:0004190">
    <property type="term" value="F:aspartic-type endopeptidase activity"/>
    <property type="evidence" value="ECO:0007669"/>
    <property type="project" value="InterPro"/>
</dbReference>
<keyword evidence="1" id="KW-0378">Hydrolase</keyword>
<sequence length="122" mass="13578">MVNALVDSGADDSVVSEQLRTQLRTPLFSEHNPFFRTAYDRVVEAIGRCMLRVNLNGVGQTSKFLVFQKCSHDLMLGSDFFKATDKIIDCGSTNFRLERSLQTNKVNSGLYAVNDVVILGTL</sequence>
<keyword evidence="4" id="KW-1185">Reference proteome</keyword>